<dbReference type="AlphaFoldDB" id="A0A0F0VVN3"/>
<dbReference type="EMBL" id="JAVDNV010000024">
    <property type="protein sequence ID" value="MDQ2312092.1"/>
    <property type="molecule type" value="Genomic_DNA"/>
</dbReference>
<dbReference type="EMBL" id="LDZF01000012">
    <property type="protein sequence ID" value="KMK13247.1"/>
    <property type="molecule type" value="Genomic_DNA"/>
</dbReference>
<dbReference type="STRING" id="61647.LG71_17015"/>
<proteinExistence type="predicted"/>
<dbReference type="Proteomes" id="UP000036196">
    <property type="component" value="Unassembled WGS sequence"/>
</dbReference>
<dbReference type="RefSeq" id="WP_045288830.1">
    <property type="nucleotide sequence ID" value="NZ_CACVCI010000001.1"/>
</dbReference>
<accession>A0A0F0VVN3</accession>
<protein>
    <submittedName>
        <fullName evidence="1">Uncharacterized protein</fullName>
    </submittedName>
</protein>
<comment type="caution">
    <text evidence="1">The sequence shown here is derived from an EMBL/GenBank/DDBJ whole genome shotgun (WGS) entry which is preliminary data.</text>
</comment>
<reference evidence="1 3" key="1">
    <citation type="submission" date="2015-05" db="EMBL/GenBank/DDBJ databases">
        <title>Genome sequences of Pluralibacter gergoviae.</title>
        <authorList>
            <person name="Greninger A.L."/>
            <person name="Miller S."/>
        </authorList>
    </citation>
    <scope>NUCLEOTIDE SEQUENCE [LARGE SCALE GENOMIC DNA]</scope>
    <source>
        <strain evidence="1 3">JS81F13</strain>
    </source>
</reference>
<evidence type="ECO:0000313" key="2">
    <source>
        <dbReference type="EMBL" id="MDQ2312092.1"/>
    </source>
</evidence>
<dbReference type="Proteomes" id="UP001236270">
    <property type="component" value="Unassembled WGS sequence"/>
</dbReference>
<gene>
    <name evidence="1" type="ORF">ABW06_13160</name>
    <name evidence="2" type="ORF">RBJ30_23810</name>
</gene>
<name>A0A0F0VVN3_PLUGE</name>
<evidence type="ECO:0000313" key="3">
    <source>
        <dbReference type="Proteomes" id="UP000036196"/>
    </source>
</evidence>
<dbReference type="PATRIC" id="fig|61647.13.peg.1025"/>
<dbReference type="GeneID" id="61384964"/>
<sequence length="64" mass="7404">MIHTIPEEFILHSALYKNIEIKAYQTFGFISSETLASTIINFQAREQNSIVADLYSQILRKVTR</sequence>
<organism evidence="1 3">
    <name type="scientific">Pluralibacter gergoviae</name>
    <name type="common">Enterobacter gergoviae</name>
    <dbReference type="NCBI Taxonomy" id="61647"/>
    <lineage>
        <taxon>Bacteria</taxon>
        <taxon>Pseudomonadati</taxon>
        <taxon>Pseudomonadota</taxon>
        <taxon>Gammaproteobacteria</taxon>
        <taxon>Enterobacterales</taxon>
        <taxon>Enterobacteriaceae</taxon>
        <taxon>Pluralibacter</taxon>
    </lineage>
</organism>
<evidence type="ECO:0000313" key="1">
    <source>
        <dbReference type="EMBL" id="KMK13247.1"/>
    </source>
</evidence>
<keyword evidence="3" id="KW-1185">Reference proteome</keyword>
<reference evidence="2" key="2">
    <citation type="submission" date="2023-08" db="EMBL/GenBank/DDBJ databases">
        <title>WGS of pathogenic bacterial species, Los Angeles County Public Health Laboratories.</title>
        <authorList>
            <person name="Garrigues J.M."/>
            <person name="Green N.M."/>
        </authorList>
    </citation>
    <scope>NUCLEOTIDE SEQUENCE</scope>
    <source>
        <strain evidence="2">LACPHL-BACT-2023-00068</strain>
    </source>
</reference>